<dbReference type="RefSeq" id="WP_052590842.1">
    <property type="nucleotide sequence ID" value="NZ_CP011112.1"/>
</dbReference>
<protein>
    <submittedName>
        <fullName evidence="1">Uncharacterized protein</fullName>
    </submittedName>
</protein>
<keyword evidence="2" id="KW-1185">Reference proteome</keyword>
<sequence>MDTARYIEDVLSNVQDVLRGTRRNHPVERIGRIGKDDNGIAVAVARETTVRPDGSGLASRKTLGINVTTRRPDGKYTYRLDQASAVKLRDLLTDAIAKADPRRDFDNTEKEAD</sequence>
<dbReference type="AlphaFoldDB" id="A0A0K1JGE8"/>
<dbReference type="KEGG" id="lmoi:VV02_07745"/>
<evidence type="ECO:0000313" key="2">
    <source>
        <dbReference type="Proteomes" id="UP000066480"/>
    </source>
</evidence>
<dbReference type="Proteomes" id="UP000066480">
    <property type="component" value="Chromosome"/>
</dbReference>
<evidence type="ECO:0000313" key="1">
    <source>
        <dbReference type="EMBL" id="AKU15771.1"/>
    </source>
</evidence>
<accession>A0A0K1JGE8</accession>
<reference evidence="1 2" key="1">
    <citation type="submission" date="2015-03" db="EMBL/GenBank/DDBJ databases">
        <title>Luteipulveratus halotolerans sp. nov., a novel actinobacterium (Dermacoccaceae) from Sarawak, Malaysia.</title>
        <authorList>
            <person name="Juboi H."/>
            <person name="Basik A."/>
            <person name="Shamsul S.S."/>
            <person name="Arnold P."/>
            <person name="Schmitt E.K."/>
            <person name="Sanglier J.-J."/>
            <person name="Yeo T."/>
        </authorList>
    </citation>
    <scope>NUCLEOTIDE SEQUENCE [LARGE SCALE GENOMIC DNA]</scope>
    <source>
        <strain evidence="1 2">MN07-A0370</strain>
    </source>
</reference>
<proteinExistence type="predicted"/>
<name>A0A0K1JGE8_9MICO</name>
<dbReference type="EMBL" id="CP011112">
    <property type="protein sequence ID" value="AKU15771.1"/>
    <property type="molecule type" value="Genomic_DNA"/>
</dbReference>
<organism evidence="1 2">
    <name type="scientific">Luteipulveratus mongoliensis</name>
    <dbReference type="NCBI Taxonomy" id="571913"/>
    <lineage>
        <taxon>Bacteria</taxon>
        <taxon>Bacillati</taxon>
        <taxon>Actinomycetota</taxon>
        <taxon>Actinomycetes</taxon>
        <taxon>Micrococcales</taxon>
        <taxon>Dermacoccaceae</taxon>
        <taxon>Luteipulveratus</taxon>
    </lineage>
</organism>
<gene>
    <name evidence="1" type="ORF">VV02_07745</name>
</gene>